<protein>
    <recommendedName>
        <fullName evidence="5">DUF4038 domain-containing protein</fullName>
    </recommendedName>
</protein>
<name>A0AAD9CT29_PAPLA</name>
<proteinExistence type="predicted"/>
<evidence type="ECO:0008006" key="5">
    <source>
        <dbReference type="Google" id="ProtNLM"/>
    </source>
</evidence>
<evidence type="ECO:0000313" key="4">
    <source>
        <dbReference type="Proteomes" id="UP001182556"/>
    </source>
</evidence>
<dbReference type="InterPro" id="IPR025277">
    <property type="entry name" value="Apiosidase-like_cat_dom"/>
</dbReference>
<gene>
    <name evidence="3" type="ORF">DB88DRAFT_498724</name>
</gene>
<dbReference type="AlphaFoldDB" id="A0AAD9CT29"/>
<keyword evidence="4" id="KW-1185">Reference proteome</keyword>
<feature type="domain" description="Putative collagen-binding" evidence="1">
    <location>
        <begin position="449"/>
        <end position="529"/>
    </location>
</feature>
<dbReference type="Pfam" id="PF12904">
    <property type="entry name" value="Collagen_bind_2"/>
    <property type="match status" value="1"/>
</dbReference>
<organism evidence="3 4">
    <name type="scientific">Papiliotrema laurentii</name>
    <name type="common">Cryptococcus laurentii</name>
    <dbReference type="NCBI Taxonomy" id="5418"/>
    <lineage>
        <taxon>Eukaryota</taxon>
        <taxon>Fungi</taxon>
        <taxon>Dikarya</taxon>
        <taxon>Basidiomycota</taxon>
        <taxon>Agaricomycotina</taxon>
        <taxon>Tremellomycetes</taxon>
        <taxon>Tremellales</taxon>
        <taxon>Rhynchogastremaceae</taxon>
        <taxon>Papiliotrema</taxon>
    </lineage>
</organism>
<evidence type="ECO:0000259" key="2">
    <source>
        <dbReference type="Pfam" id="PF13204"/>
    </source>
</evidence>
<dbReference type="InterPro" id="IPR024749">
    <property type="entry name" value="Collagen-bd_put"/>
</dbReference>
<accession>A0AAD9CT29</accession>
<reference evidence="3" key="1">
    <citation type="submission" date="2023-02" db="EMBL/GenBank/DDBJ databases">
        <title>Identification and recombinant expression of a fungal hydrolase from Papiliotrema laurentii that hydrolyzes apple cutin and clears colloidal polyester polyurethane.</title>
        <authorList>
            <consortium name="DOE Joint Genome Institute"/>
            <person name="Roman V.A."/>
            <person name="Bojanowski C."/>
            <person name="Crable B.R."/>
            <person name="Wagner D.N."/>
            <person name="Hung C.S."/>
            <person name="Nadeau L.J."/>
            <person name="Schratz L."/>
            <person name="Haridas S."/>
            <person name="Pangilinan J."/>
            <person name="Lipzen A."/>
            <person name="Na H."/>
            <person name="Yan M."/>
            <person name="Ng V."/>
            <person name="Grigoriev I.V."/>
            <person name="Spatafora J.W."/>
            <person name="Barlow D."/>
            <person name="Biffinger J."/>
            <person name="Kelley-Loughnane N."/>
            <person name="Varaljay V.A."/>
            <person name="Crookes-Goodson W.J."/>
        </authorList>
    </citation>
    <scope>NUCLEOTIDE SEQUENCE</scope>
    <source>
        <strain evidence="3">5307AH</strain>
    </source>
</reference>
<comment type="caution">
    <text evidence="3">The sequence shown here is derived from an EMBL/GenBank/DDBJ whole genome shotgun (WGS) entry which is preliminary data.</text>
</comment>
<dbReference type="EMBL" id="JAODAN010000010">
    <property type="protein sequence ID" value="KAK1921647.1"/>
    <property type="molecule type" value="Genomic_DNA"/>
</dbReference>
<dbReference type="PANTHER" id="PTHR37836:SF2">
    <property type="entry name" value="DUF4038 DOMAIN-CONTAINING PROTEIN"/>
    <property type="match status" value="1"/>
</dbReference>
<dbReference type="Pfam" id="PF13204">
    <property type="entry name" value="Apiosidase"/>
    <property type="match status" value="1"/>
</dbReference>
<dbReference type="Proteomes" id="UP001182556">
    <property type="component" value="Unassembled WGS sequence"/>
</dbReference>
<feature type="domain" description="Apiosidase-like catalytic" evidence="2">
    <location>
        <begin position="25"/>
        <end position="421"/>
    </location>
</feature>
<dbReference type="Gene3D" id="3.20.20.80">
    <property type="entry name" value="Glycosidases"/>
    <property type="match status" value="1"/>
</dbReference>
<dbReference type="PANTHER" id="PTHR37836">
    <property type="entry name" value="LMO1036 PROTEIN"/>
    <property type="match status" value="1"/>
</dbReference>
<evidence type="ECO:0000313" key="3">
    <source>
        <dbReference type="EMBL" id="KAK1921647.1"/>
    </source>
</evidence>
<evidence type="ECO:0000259" key="1">
    <source>
        <dbReference type="Pfam" id="PF12904"/>
    </source>
</evidence>
<sequence>MSFTPRPSSDIELSLSVAVQPSACGRHLVRHAARDEPYFYLGDTAWELFHRLDDAEAEMYLRNRAAKGFTSVMAVVLAEHGGLDYPNREGHWPFFPAANAEEGKYLPDLSRPNPDYFAFIDRVVRLAATLGITLTLVPTWGRYVNGGFYEKPILFNESNARAYGRFLGSRYPSHPFVLGGDSVRYWNPKTMDPTADKRTIEIIDYGPVWEAMAQGLIEGEKESLQGVAGAEGYQTFITYHSSQCWYKRCPEATASAQFPDAEWLSMDCVQSGHYNGAPPKLEDNGNASQSGDIGDALELWKGGASYEPIRKMYNTPRPDGKPRPCIDLEPHYDGHTHHWWDWKQPFWRPEEIRSGAWQGVFAGAAGYTYGCNSIWQMHNDASKTHPPIAPPTTAYTNWYLELDLQGAFYVSAMRRFFLSLPDFFSRRPDSSFILSDTFEPKDGTSALDRLVQGLRSDSWALVHLPYGGEVEVDLEKASTGGTYRAWWVSPASGGREVLDNGAKTAVKGSRLFTSPTRGDLEKDWILLLETYSV</sequence>